<dbReference type="AlphaFoldDB" id="W5M992"/>
<reference evidence="2" key="3">
    <citation type="submission" date="2025-09" db="UniProtKB">
        <authorList>
            <consortium name="Ensembl"/>
        </authorList>
    </citation>
    <scope>IDENTIFICATION</scope>
</reference>
<dbReference type="HOGENOM" id="CLU_1204462_0_0_1"/>
<dbReference type="eggNOG" id="ENOG502S7FP">
    <property type="taxonomic scope" value="Eukaryota"/>
</dbReference>
<reference evidence="3" key="1">
    <citation type="submission" date="2011-12" db="EMBL/GenBank/DDBJ databases">
        <title>The Draft Genome of Lepisosteus oculatus.</title>
        <authorList>
            <consortium name="The Broad Institute Genome Assembly &amp; Analysis Group"/>
            <consortium name="Computational R&amp;D Group"/>
            <consortium name="and Sequencing Platform"/>
            <person name="Di Palma F."/>
            <person name="Alfoldi J."/>
            <person name="Johnson J."/>
            <person name="Berlin A."/>
            <person name="Gnerre S."/>
            <person name="Jaffe D."/>
            <person name="MacCallum I."/>
            <person name="Young S."/>
            <person name="Walker B.J."/>
            <person name="Lander E.S."/>
            <person name="Lindblad-Toh K."/>
        </authorList>
    </citation>
    <scope>NUCLEOTIDE SEQUENCE [LARGE SCALE GENOMIC DNA]</scope>
</reference>
<evidence type="ECO:0000313" key="3">
    <source>
        <dbReference type="Proteomes" id="UP000018468"/>
    </source>
</evidence>
<dbReference type="Bgee" id="ENSLOCG00000004141">
    <property type="expression patterns" value="Expressed in pharyngeal gill and 13 other cell types or tissues"/>
</dbReference>
<dbReference type="InterPro" id="IPR003598">
    <property type="entry name" value="Ig_sub2"/>
</dbReference>
<dbReference type="SMART" id="SM00408">
    <property type="entry name" value="IGc2"/>
    <property type="match status" value="1"/>
</dbReference>
<dbReference type="InterPro" id="IPR003599">
    <property type="entry name" value="Ig_sub"/>
</dbReference>
<dbReference type="SUPFAM" id="SSF48726">
    <property type="entry name" value="Immunoglobulin"/>
    <property type="match status" value="1"/>
</dbReference>
<dbReference type="GeneTree" id="ENSGT00510000051337"/>
<evidence type="ECO:0000259" key="1">
    <source>
        <dbReference type="PROSITE" id="PS50835"/>
    </source>
</evidence>
<feature type="domain" description="Ig-like" evidence="1">
    <location>
        <begin position="6"/>
        <end position="131"/>
    </location>
</feature>
<dbReference type="Proteomes" id="UP000018468">
    <property type="component" value="Linkage group LG11"/>
</dbReference>
<dbReference type="PANTHER" id="PTHR15193">
    <property type="entry name" value="CD83 ANTIGEN"/>
    <property type="match status" value="1"/>
</dbReference>
<dbReference type="InterPro" id="IPR013106">
    <property type="entry name" value="Ig_V-set"/>
</dbReference>
<dbReference type="InterPro" id="IPR007110">
    <property type="entry name" value="Ig-like_dom"/>
</dbReference>
<dbReference type="Ensembl" id="ENSLOCT00000004959.1">
    <property type="protein sequence ID" value="ENSLOCP00000004951.1"/>
    <property type="gene ID" value="ENSLOCG00000004141.1"/>
</dbReference>
<dbReference type="STRING" id="7918.ENSLOCP00000004951"/>
<reference evidence="2" key="2">
    <citation type="submission" date="2025-08" db="UniProtKB">
        <authorList>
            <consortium name="Ensembl"/>
        </authorList>
    </citation>
    <scope>IDENTIFICATION</scope>
</reference>
<dbReference type="EMBL" id="AHAT01031637">
    <property type="status" value="NOT_ANNOTATED_CDS"/>
    <property type="molecule type" value="Genomic_DNA"/>
</dbReference>
<dbReference type="Gene3D" id="2.60.40.10">
    <property type="entry name" value="Immunoglobulins"/>
    <property type="match status" value="1"/>
</dbReference>
<sequence>ITPGSPTVHVLLCKSLIGVPSSGAPVLEVEESCGGDTVLTCVVTPEPGVQYRSVSWYKVTEGLNPLLTGVIKNNLLKNSSRKYIGFNRTVELLQDGSLSLVLRNITEEDSGKYSCFLSAPLGKQNKEGYISLRVTGCTDEIKTNYLDAVWEVVVRVLWLAVSFLVCFLCWRCVKNVLRGSGPQVKQVLKMDQQKTALETILVTNQSGGETQPTGGKLCQPEDFWV</sequence>
<accession>W5M992</accession>
<keyword evidence="3" id="KW-1185">Reference proteome</keyword>
<organism evidence="2 3">
    <name type="scientific">Lepisosteus oculatus</name>
    <name type="common">Spotted gar</name>
    <dbReference type="NCBI Taxonomy" id="7918"/>
    <lineage>
        <taxon>Eukaryota</taxon>
        <taxon>Metazoa</taxon>
        <taxon>Chordata</taxon>
        <taxon>Craniata</taxon>
        <taxon>Vertebrata</taxon>
        <taxon>Euteleostomi</taxon>
        <taxon>Actinopterygii</taxon>
        <taxon>Neopterygii</taxon>
        <taxon>Holostei</taxon>
        <taxon>Semionotiformes</taxon>
        <taxon>Lepisosteidae</taxon>
        <taxon>Lepisosteus</taxon>
    </lineage>
</organism>
<dbReference type="InterPro" id="IPR036179">
    <property type="entry name" value="Ig-like_dom_sf"/>
</dbReference>
<dbReference type="Pfam" id="PF07686">
    <property type="entry name" value="V-set"/>
    <property type="match status" value="1"/>
</dbReference>
<dbReference type="SMART" id="SM00409">
    <property type="entry name" value="IG"/>
    <property type="match status" value="1"/>
</dbReference>
<dbReference type="PANTHER" id="PTHR15193:SF1">
    <property type="entry name" value="CD83 ANTIGEN"/>
    <property type="match status" value="1"/>
</dbReference>
<dbReference type="PROSITE" id="PS50835">
    <property type="entry name" value="IG_LIKE"/>
    <property type="match status" value="1"/>
</dbReference>
<proteinExistence type="predicted"/>
<name>W5M992_LEPOC</name>
<dbReference type="InParanoid" id="W5M992"/>
<evidence type="ECO:0000313" key="2">
    <source>
        <dbReference type="Ensembl" id="ENSLOCP00000004951.1"/>
    </source>
</evidence>
<dbReference type="InterPro" id="IPR013783">
    <property type="entry name" value="Ig-like_fold"/>
</dbReference>
<protein>
    <submittedName>
        <fullName evidence="2">CD83 antigen-like</fullName>
    </submittedName>
</protein>